<reference evidence="3 4" key="1">
    <citation type="submission" date="2019-11" db="EMBL/GenBank/DDBJ databases">
        <title>Whole genome sequence of Oryza granulata.</title>
        <authorList>
            <person name="Li W."/>
        </authorList>
    </citation>
    <scope>NUCLEOTIDE SEQUENCE [LARGE SCALE GENOMIC DNA]</scope>
    <source>
        <strain evidence="4">cv. Menghai</strain>
        <tissue evidence="3">Leaf</tissue>
    </source>
</reference>
<gene>
    <name evidence="3" type="ORF">E2562_027079</name>
</gene>
<keyword evidence="2" id="KW-0812">Transmembrane</keyword>
<dbReference type="Proteomes" id="UP000479710">
    <property type="component" value="Unassembled WGS sequence"/>
</dbReference>
<evidence type="ECO:0000256" key="2">
    <source>
        <dbReference type="SAM" id="Phobius"/>
    </source>
</evidence>
<feature type="compositionally biased region" description="Basic and acidic residues" evidence="1">
    <location>
        <begin position="30"/>
        <end position="45"/>
    </location>
</feature>
<dbReference type="AlphaFoldDB" id="A0A6G1EZD8"/>
<sequence length="102" mass="11217">MHHAPVVAGPGGLCTSPAGKPKKLGNHGEWGCRDIRANRARRPDMRGATSPSISGRPTLGLQKLLLFLVRGRRRRRVVASYLQIFSTLIWLVTGTIHGMRSH</sequence>
<feature type="transmembrane region" description="Helical" evidence="2">
    <location>
        <begin position="78"/>
        <end position="99"/>
    </location>
</feature>
<keyword evidence="2" id="KW-1133">Transmembrane helix</keyword>
<evidence type="ECO:0000256" key="1">
    <source>
        <dbReference type="SAM" id="MobiDB-lite"/>
    </source>
</evidence>
<comment type="caution">
    <text evidence="3">The sequence shown here is derived from an EMBL/GenBank/DDBJ whole genome shotgun (WGS) entry which is preliminary data.</text>
</comment>
<evidence type="ECO:0000313" key="3">
    <source>
        <dbReference type="EMBL" id="KAF0929949.1"/>
    </source>
</evidence>
<proteinExistence type="predicted"/>
<dbReference type="EMBL" id="SPHZ02000002">
    <property type="protein sequence ID" value="KAF0929949.1"/>
    <property type="molecule type" value="Genomic_DNA"/>
</dbReference>
<accession>A0A6G1EZD8</accession>
<organism evidence="3 4">
    <name type="scientific">Oryza meyeriana var. granulata</name>
    <dbReference type="NCBI Taxonomy" id="110450"/>
    <lineage>
        <taxon>Eukaryota</taxon>
        <taxon>Viridiplantae</taxon>
        <taxon>Streptophyta</taxon>
        <taxon>Embryophyta</taxon>
        <taxon>Tracheophyta</taxon>
        <taxon>Spermatophyta</taxon>
        <taxon>Magnoliopsida</taxon>
        <taxon>Liliopsida</taxon>
        <taxon>Poales</taxon>
        <taxon>Poaceae</taxon>
        <taxon>BOP clade</taxon>
        <taxon>Oryzoideae</taxon>
        <taxon>Oryzeae</taxon>
        <taxon>Oryzinae</taxon>
        <taxon>Oryza</taxon>
        <taxon>Oryza meyeriana</taxon>
    </lineage>
</organism>
<evidence type="ECO:0000313" key="4">
    <source>
        <dbReference type="Proteomes" id="UP000479710"/>
    </source>
</evidence>
<name>A0A6G1EZD8_9ORYZ</name>
<keyword evidence="2" id="KW-0472">Membrane</keyword>
<feature type="region of interest" description="Disordered" evidence="1">
    <location>
        <begin position="1"/>
        <end position="54"/>
    </location>
</feature>
<keyword evidence="4" id="KW-1185">Reference proteome</keyword>
<protein>
    <submittedName>
        <fullName evidence="3">Uncharacterized protein</fullName>
    </submittedName>
</protein>